<gene>
    <name evidence="2" type="ORF">POTOM_052169</name>
</gene>
<name>A0A8X7Y4R4_POPTO</name>
<dbReference type="PANTHER" id="PTHR37707">
    <property type="entry name" value="MATERNAL EFFECT EMBRYO ARREST 9"/>
    <property type="match status" value="1"/>
</dbReference>
<dbReference type="EMBL" id="JAAWWB010000032">
    <property type="protein sequence ID" value="KAG6743475.1"/>
    <property type="molecule type" value="Genomic_DNA"/>
</dbReference>
<dbReference type="AlphaFoldDB" id="A0A8X7Y4R4"/>
<dbReference type="PANTHER" id="PTHR37707:SF1">
    <property type="entry name" value="MATERNAL EFFECT EMBRYO ARREST 9"/>
    <property type="match status" value="1"/>
</dbReference>
<protein>
    <submittedName>
        <fullName evidence="2">Uncharacterized protein</fullName>
    </submittedName>
</protein>
<sequence>MVAMELEQEMEVKEAEVAVQQAEDYLDSDMESAMDEFRRFEEEMERMAMSELESLERTAESARRKMEEPLEERCYFCF</sequence>
<reference evidence="2" key="1">
    <citation type="journal article" date="2020" name="bioRxiv">
        <title>Hybrid origin of Populus tomentosa Carr. identified through genome sequencing and phylogenomic analysis.</title>
        <authorList>
            <person name="An X."/>
            <person name="Gao K."/>
            <person name="Chen Z."/>
            <person name="Li J."/>
            <person name="Yang X."/>
            <person name="Yang X."/>
            <person name="Zhou J."/>
            <person name="Guo T."/>
            <person name="Zhao T."/>
            <person name="Huang S."/>
            <person name="Miao D."/>
            <person name="Khan W.U."/>
            <person name="Rao P."/>
            <person name="Ye M."/>
            <person name="Lei B."/>
            <person name="Liao W."/>
            <person name="Wang J."/>
            <person name="Ji L."/>
            <person name="Li Y."/>
            <person name="Guo B."/>
            <person name="Mustafa N.S."/>
            <person name="Li S."/>
            <person name="Yun Q."/>
            <person name="Keller S.R."/>
            <person name="Mao J."/>
            <person name="Zhang R."/>
            <person name="Strauss S.H."/>
        </authorList>
    </citation>
    <scope>NUCLEOTIDE SEQUENCE</scope>
    <source>
        <strain evidence="2">GM15</strain>
        <tissue evidence="2">Leaf</tissue>
    </source>
</reference>
<evidence type="ECO:0000313" key="3">
    <source>
        <dbReference type="Proteomes" id="UP000886885"/>
    </source>
</evidence>
<accession>A0A8X7Y4R4</accession>
<evidence type="ECO:0000313" key="2">
    <source>
        <dbReference type="EMBL" id="KAG6743475.1"/>
    </source>
</evidence>
<comment type="caution">
    <text evidence="2">The sequence shown here is derived from an EMBL/GenBank/DDBJ whole genome shotgun (WGS) entry which is preliminary data.</text>
</comment>
<feature type="coiled-coil region" evidence="1">
    <location>
        <begin position="3"/>
        <end position="72"/>
    </location>
</feature>
<dbReference type="Proteomes" id="UP000886885">
    <property type="component" value="Chromosome 16D"/>
</dbReference>
<evidence type="ECO:0000256" key="1">
    <source>
        <dbReference type="SAM" id="Coils"/>
    </source>
</evidence>
<proteinExistence type="predicted"/>
<keyword evidence="3" id="KW-1185">Reference proteome</keyword>
<dbReference type="OrthoDB" id="992831at2759"/>
<keyword evidence="1" id="KW-0175">Coiled coil</keyword>
<organism evidence="2 3">
    <name type="scientific">Populus tomentosa</name>
    <name type="common">Chinese white poplar</name>
    <dbReference type="NCBI Taxonomy" id="118781"/>
    <lineage>
        <taxon>Eukaryota</taxon>
        <taxon>Viridiplantae</taxon>
        <taxon>Streptophyta</taxon>
        <taxon>Embryophyta</taxon>
        <taxon>Tracheophyta</taxon>
        <taxon>Spermatophyta</taxon>
        <taxon>Magnoliopsida</taxon>
        <taxon>eudicotyledons</taxon>
        <taxon>Gunneridae</taxon>
        <taxon>Pentapetalae</taxon>
        <taxon>rosids</taxon>
        <taxon>fabids</taxon>
        <taxon>Malpighiales</taxon>
        <taxon>Salicaceae</taxon>
        <taxon>Saliceae</taxon>
        <taxon>Populus</taxon>
    </lineage>
</organism>